<accession>A0ABW7FDI9</accession>
<proteinExistence type="predicted"/>
<dbReference type="EMBL" id="JBIGHW010000002">
    <property type="protein sequence ID" value="MFG6439774.1"/>
    <property type="molecule type" value="Genomic_DNA"/>
</dbReference>
<gene>
    <name evidence="1" type="ORF">ACG0Z3_03680</name>
</gene>
<keyword evidence="2" id="KW-1185">Reference proteome</keyword>
<evidence type="ECO:0000313" key="2">
    <source>
        <dbReference type="Proteomes" id="UP001606301"/>
    </source>
</evidence>
<dbReference type="Proteomes" id="UP001606301">
    <property type="component" value="Unassembled WGS sequence"/>
</dbReference>
<organism evidence="1 2">
    <name type="scientific">Pelomonas margarita</name>
    <dbReference type="NCBI Taxonomy" id="3299031"/>
    <lineage>
        <taxon>Bacteria</taxon>
        <taxon>Pseudomonadati</taxon>
        <taxon>Pseudomonadota</taxon>
        <taxon>Betaproteobacteria</taxon>
        <taxon>Burkholderiales</taxon>
        <taxon>Sphaerotilaceae</taxon>
        <taxon>Roseateles</taxon>
    </lineage>
</organism>
<protein>
    <submittedName>
        <fullName evidence="1">Uncharacterized protein</fullName>
    </submittedName>
</protein>
<reference evidence="1 2" key="1">
    <citation type="submission" date="2024-08" db="EMBL/GenBank/DDBJ databases">
        <authorList>
            <person name="Lu H."/>
        </authorList>
    </citation>
    <scope>NUCLEOTIDE SEQUENCE [LARGE SCALE GENOMIC DNA]</scope>
    <source>
        <strain evidence="1 2">LKC17W</strain>
    </source>
</reference>
<sequence>MDLFDDPNLTFSKLGAAWLLGLDPRMKIGGFTKTLCAAMERVNGKFDADELRPLLRRHRIIPDAYLIDDDFKVVYLFEIEDTNPLTADKLRKLSEIWFRLDCIEWDVRVFLIDRYLSIWRSLPLADVWHALEFPMPKEAAKFSAPSIDWEATHEQASKVAINRPVGRRRGAA</sequence>
<name>A0ABW7FDI9_9BURK</name>
<dbReference type="RefSeq" id="WP_394395427.1">
    <property type="nucleotide sequence ID" value="NZ_JBIGHW010000002.1"/>
</dbReference>
<evidence type="ECO:0000313" key="1">
    <source>
        <dbReference type="EMBL" id="MFG6439774.1"/>
    </source>
</evidence>
<comment type="caution">
    <text evidence="1">The sequence shown here is derived from an EMBL/GenBank/DDBJ whole genome shotgun (WGS) entry which is preliminary data.</text>
</comment>